<dbReference type="EMBL" id="GBEZ01016956">
    <property type="protein sequence ID" value="JAC69337.1"/>
    <property type="molecule type" value="Transcribed_RNA"/>
</dbReference>
<organism evidence="1">
    <name type="scientific">Tetraselmis sp. GSL018</name>
    <dbReference type="NCBI Taxonomy" id="582737"/>
    <lineage>
        <taxon>Eukaryota</taxon>
        <taxon>Viridiplantae</taxon>
        <taxon>Chlorophyta</taxon>
        <taxon>core chlorophytes</taxon>
        <taxon>Chlorodendrophyceae</taxon>
        <taxon>Chlorodendrales</taxon>
        <taxon>Chlorodendraceae</taxon>
        <taxon>Tetraselmis</taxon>
    </lineage>
</organism>
<evidence type="ECO:0000313" key="1">
    <source>
        <dbReference type="EMBL" id="JAC69337.1"/>
    </source>
</evidence>
<name>A0A061R8Q6_9CHLO</name>
<reference evidence="1" key="1">
    <citation type="submission" date="2014-05" db="EMBL/GenBank/DDBJ databases">
        <title>The transcriptome of the halophilic microalga Tetraselmis sp. GSL018 isolated from the Great Salt Lake, Utah.</title>
        <authorList>
            <person name="Jinkerson R.E."/>
            <person name="D'Adamo S."/>
            <person name="Posewitz M.C."/>
        </authorList>
    </citation>
    <scope>NUCLEOTIDE SEQUENCE</scope>
    <source>
        <strain evidence="1">GSL018</strain>
    </source>
</reference>
<sequence length="74" mass="8547">SSYSIFREILVPCLQNLSGVHVFCGLNFANRLFPIGCNFWVLVSYKRISCGFPMYPLEKILFLIYSDDLDTDFV</sequence>
<dbReference type="AlphaFoldDB" id="A0A061R8Q6"/>
<gene>
    <name evidence="1" type="ORF">TSPGSL018_6615</name>
</gene>
<proteinExistence type="predicted"/>
<accession>A0A061R8Q6</accession>
<protein>
    <submittedName>
        <fullName evidence="1">Uncharacterized protein</fullName>
    </submittedName>
</protein>
<feature type="non-terminal residue" evidence="1">
    <location>
        <position position="1"/>
    </location>
</feature>